<feature type="region of interest" description="Disordered" evidence="4">
    <location>
        <begin position="322"/>
        <end position="366"/>
    </location>
</feature>
<evidence type="ECO:0000256" key="3">
    <source>
        <dbReference type="ARBA" id="ARBA00023163"/>
    </source>
</evidence>
<evidence type="ECO:0000259" key="5">
    <source>
        <dbReference type="SMART" id="SM00418"/>
    </source>
</evidence>
<dbReference type="SMART" id="SM00418">
    <property type="entry name" value="HTH_ARSR"/>
    <property type="match status" value="1"/>
</dbReference>
<dbReference type="InterPro" id="IPR036390">
    <property type="entry name" value="WH_DNA-bd_sf"/>
</dbReference>
<dbReference type="CDD" id="cd00090">
    <property type="entry name" value="HTH_ARSR"/>
    <property type="match status" value="1"/>
</dbReference>
<dbReference type="RefSeq" id="WP_344052066.1">
    <property type="nucleotide sequence ID" value="NZ_BAAAHG010000039.1"/>
</dbReference>
<dbReference type="InterPro" id="IPR011991">
    <property type="entry name" value="ArsR-like_HTH"/>
</dbReference>
<sequence>MIELTVDAAGLARSRFAVSPLHEVVATLLPWGLQPAPDADPWVVHARRVLRRARLPLLSELALDAPGYVPDFLSPYPSGPSPTVEEELEQVRCTPPERVLSELNALHDGRPCNGLAGSGLPEGVRRAMTRGGAHVARQVADELRRYWELAFAPHWEAVKAVLDAEVGRCAGVLAGYGAARLFNSLHPWIEWADGTLRVKSRLRIALSVPMVVVVPSVVAPRPAVAVDPTHEGDRPPMLVYPVRDKAIADIVPPASPSTEMARLLGHTRASLLAALTQPASTAQLAARHFLSPATVSYHLGVLHRAGLVTRARSGRSVLYRRTPEGSRLARSRGDGLRTRWDGGDVRKRQERQEQPRPVAVSTKRGG</sequence>
<evidence type="ECO:0000256" key="1">
    <source>
        <dbReference type="ARBA" id="ARBA00023015"/>
    </source>
</evidence>
<feature type="compositionally biased region" description="Basic and acidic residues" evidence="4">
    <location>
        <begin position="331"/>
        <end position="354"/>
    </location>
</feature>
<dbReference type="InterPro" id="IPR036388">
    <property type="entry name" value="WH-like_DNA-bd_sf"/>
</dbReference>
<evidence type="ECO:0000313" key="6">
    <source>
        <dbReference type="EMBL" id="GAA0922366.1"/>
    </source>
</evidence>
<gene>
    <name evidence="6" type="ORF">GCM10009549_42020</name>
</gene>
<protein>
    <submittedName>
        <fullName evidence="6">DUF5937 family protein</fullName>
    </submittedName>
</protein>
<dbReference type="InterPro" id="IPR001845">
    <property type="entry name" value="HTH_ArsR_DNA-bd_dom"/>
</dbReference>
<dbReference type="Gene3D" id="1.10.10.10">
    <property type="entry name" value="Winged helix-like DNA-binding domain superfamily/Winged helix DNA-binding domain"/>
    <property type="match status" value="1"/>
</dbReference>
<evidence type="ECO:0000256" key="2">
    <source>
        <dbReference type="ARBA" id="ARBA00023125"/>
    </source>
</evidence>
<name>A0ABN1P4I7_9ACTN</name>
<proteinExistence type="predicted"/>
<dbReference type="EMBL" id="BAAAHG010000039">
    <property type="protein sequence ID" value="GAA0922366.1"/>
    <property type="molecule type" value="Genomic_DNA"/>
</dbReference>
<reference evidence="6 7" key="1">
    <citation type="journal article" date="2019" name="Int. J. Syst. Evol. Microbiol.">
        <title>The Global Catalogue of Microorganisms (GCM) 10K type strain sequencing project: providing services to taxonomists for standard genome sequencing and annotation.</title>
        <authorList>
            <consortium name="The Broad Institute Genomics Platform"/>
            <consortium name="The Broad Institute Genome Sequencing Center for Infectious Disease"/>
            <person name="Wu L."/>
            <person name="Ma J."/>
        </authorList>
    </citation>
    <scope>NUCLEOTIDE SEQUENCE [LARGE SCALE GENOMIC DNA]</scope>
    <source>
        <strain evidence="6 7">JCM 10673</strain>
    </source>
</reference>
<dbReference type="InterPro" id="IPR051011">
    <property type="entry name" value="Metal_resp_trans_reg"/>
</dbReference>
<organism evidence="6 7">
    <name type="scientific">Streptomyces thermoalcalitolerans</name>
    <dbReference type="NCBI Taxonomy" id="65605"/>
    <lineage>
        <taxon>Bacteria</taxon>
        <taxon>Bacillati</taxon>
        <taxon>Actinomycetota</taxon>
        <taxon>Actinomycetes</taxon>
        <taxon>Kitasatosporales</taxon>
        <taxon>Streptomycetaceae</taxon>
        <taxon>Streptomyces</taxon>
    </lineage>
</organism>
<feature type="domain" description="HTH arsR-type" evidence="5">
    <location>
        <begin position="259"/>
        <end position="337"/>
    </location>
</feature>
<dbReference type="SUPFAM" id="SSF46785">
    <property type="entry name" value="Winged helix' DNA-binding domain"/>
    <property type="match status" value="1"/>
</dbReference>
<comment type="caution">
    <text evidence="6">The sequence shown here is derived from an EMBL/GenBank/DDBJ whole genome shotgun (WGS) entry which is preliminary data.</text>
</comment>
<evidence type="ECO:0000256" key="4">
    <source>
        <dbReference type="SAM" id="MobiDB-lite"/>
    </source>
</evidence>
<dbReference type="PANTHER" id="PTHR43132:SF6">
    <property type="entry name" value="HTH-TYPE TRANSCRIPTIONAL REPRESSOR CZRA"/>
    <property type="match status" value="1"/>
</dbReference>
<keyword evidence="1" id="KW-0805">Transcription regulation</keyword>
<keyword evidence="2" id="KW-0238">DNA-binding</keyword>
<dbReference type="Pfam" id="PF12840">
    <property type="entry name" value="HTH_20"/>
    <property type="match status" value="1"/>
</dbReference>
<evidence type="ECO:0000313" key="7">
    <source>
        <dbReference type="Proteomes" id="UP001501005"/>
    </source>
</evidence>
<keyword evidence="7" id="KW-1185">Reference proteome</keyword>
<dbReference type="Proteomes" id="UP001501005">
    <property type="component" value="Unassembled WGS sequence"/>
</dbReference>
<keyword evidence="3" id="KW-0804">Transcription</keyword>
<dbReference type="PANTHER" id="PTHR43132">
    <property type="entry name" value="ARSENICAL RESISTANCE OPERON REPRESSOR ARSR-RELATED"/>
    <property type="match status" value="1"/>
</dbReference>
<accession>A0ABN1P4I7</accession>